<proteinExistence type="predicted"/>
<keyword evidence="2" id="KW-0501">Molybdenum cofactor biosynthesis</keyword>
<dbReference type="RefSeq" id="WP_051479689.1">
    <property type="nucleotide sequence ID" value="NZ_ARZY01000009.1"/>
</dbReference>
<dbReference type="OrthoDB" id="3197277at2"/>
<keyword evidence="4" id="KW-1185">Reference proteome</keyword>
<evidence type="ECO:0000313" key="3">
    <source>
        <dbReference type="EMBL" id="EWH10738.1"/>
    </source>
</evidence>
<sequence length="253" mass="27543">MNQLITSKANQPRVLPDEAPIAITLNGLNYAVMMATPDDLDDFAYGFLFGENIITTVVDIHDIDCQPVCMHGSPAYELKITLANRAFAQLKNKQRQLVGSSGCGICGVKALEQVLKPQKQIIQKFPASAFPLTDIRSRINQLQRKNQLSGALHAAALLTDQGEIALIKEDIGRHNAVDKLFGAALKNPKGLDNCAMVITSRCGSELVLKAINYGIATLISFASPSQFAVNYAVKHGLVLVHVNKNGQLTYWDN</sequence>
<dbReference type="NCBIfam" id="TIGR00129">
    <property type="entry name" value="fdhD_narQ"/>
    <property type="match status" value="1"/>
</dbReference>
<dbReference type="AlphaFoldDB" id="W7QSA4"/>
<dbReference type="SUPFAM" id="SSF53927">
    <property type="entry name" value="Cytidine deaminase-like"/>
    <property type="match status" value="1"/>
</dbReference>
<dbReference type="GO" id="GO:0016783">
    <property type="term" value="F:sulfurtransferase activity"/>
    <property type="evidence" value="ECO:0007669"/>
    <property type="project" value="InterPro"/>
</dbReference>
<protein>
    <submittedName>
        <fullName evidence="3">Formate dehydrogenase, subunit FdhD</fullName>
    </submittedName>
</protein>
<evidence type="ECO:0000313" key="4">
    <source>
        <dbReference type="Proteomes" id="UP000019276"/>
    </source>
</evidence>
<dbReference type="STRING" id="1328313.DS2_06796"/>
<dbReference type="Proteomes" id="UP000019276">
    <property type="component" value="Unassembled WGS sequence"/>
</dbReference>
<dbReference type="PANTHER" id="PTHR30592:SF1">
    <property type="entry name" value="SULFUR CARRIER PROTEIN FDHD"/>
    <property type="match status" value="1"/>
</dbReference>
<dbReference type="InterPro" id="IPR003786">
    <property type="entry name" value="FdhD"/>
</dbReference>
<dbReference type="PANTHER" id="PTHR30592">
    <property type="entry name" value="FORMATE DEHYDROGENASE"/>
    <property type="match status" value="1"/>
</dbReference>
<dbReference type="PIRSF" id="PIRSF015626">
    <property type="entry name" value="FdhD"/>
    <property type="match status" value="1"/>
</dbReference>
<dbReference type="InterPro" id="IPR016193">
    <property type="entry name" value="Cytidine_deaminase-like"/>
</dbReference>
<name>W7QSA4_9ALTE</name>
<evidence type="ECO:0000256" key="1">
    <source>
        <dbReference type="ARBA" id="ARBA00022490"/>
    </source>
</evidence>
<dbReference type="Pfam" id="PF02634">
    <property type="entry name" value="FdhD-NarQ"/>
    <property type="match status" value="1"/>
</dbReference>
<gene>
    <name evidence="3" type="ORF">DS2_06796</name>
</gene>
<organism evidence="3 4">
    <name type="scientific">Catenovulum agarivorans DS-2</name>
    <dbReference type="NCBI Taxonomy" id="1328313"/>
    <lineage>
        <taxon>Bacteria</taxon>
        <taxon>Pseudomonadati</taxon>
        <taxon>Pseudomonadota</taxon>
        <taxon>Gammaproteobacteria</taxon>
        <taxon>Alteromonadales</taxon>
        <taxon>Alteromonadaceae</taxon>
        <taxon>Catenovulum</taxon>
    </lineage>
</organism>
<reference evidence="3 4" key="1">
    <citation type="journal article" date="2014" name="Genome Announc.">
        <title>Draft Genome Sequence of the Agar-Degrading Bacterium Catenovulum sp. Strain DS-2, Isolated from Intestines of Haliotis diversicolor.</title>
        <authorList>
            <person name="Shan D."/>
            <person name="Li X."/>
            <person name="Gu Z."/>
            <person name="Wei G."/>
            <person name="Gao Z."/>
            <person name="Shao Z."/>
        </authorList>
    </citation>
    <scope>NUCLEOTIDE SEQUENCE [LARGE SCALE GENOMIC DNA]</scope>
    <source>
        <strain evidence="3 4">DS-2</strain>
    </source>
</reference>
<keyword evidence="1" id="KW-0963">Cytoplasm</keyword>
<dbReference type="GO" id="GO:0006777">
    <property type="term" value="P:Mo-molybdopterin cofactor biosynthetic process"/>
    <property type="evidence" value="ECO:0007669"/>
    <property type="project" value="UniProtKB-KW"/>
</dbReference>
<dbReference type="Gene3D" id="3.40.140.10">
    <property type="entry name" value="Cytidine Deaminase, domain 2"/>
    <property type="match status" value="1"/>
</dbReference>
<accession>W7QSA4</accession>
<dbReference type="PATRIC" id="fig|1328313.3.peg.1392"/>
<evidence type="ECO:0000256" key="2">
    <source>
        <dbReference type="ARBA" id="ARBA00023150"/>
    </source>
</evidence>
<dbReference type="eggNOG" id="COG1526">
    <property type="taxonomic scope" value="Bacteria"/>
</dbReference>
<comment type="caution">
    <text evidence="3">The sequence shown here is derived from an EMBL/GenBank/DDBJ whole genome shotgun (WGS) entry which is preliminary data.</text>
</comment>
<dbReference type="EMBL" id="ARZY01000009">
    <property type="protein sequence ID" value="EWH10738.1"/>
    <property type="molecule type" value="Genomic_DNA"/>
</dbReference>
<dbReference type="Gene3D" id="3.10.20.10">
    <property type="match status" value="1"/>
</dbReference>